<dbReference type="EMBL" id="BKCP01003891">
    <property type="protein sequence ID" value="GER29426.1"/>
    <property type="molecule type" value="Genomic_DNA"/>
</dbReference>
<sequence length="163" mass="18468">MEHDKTMKNQIKKALATCPNKIPLLESPNQESRPNTRPVLLLALSWPEITFRQKKTRELLEPPGPFRRPQHLRVVPYNRARVGPVSRGPHAPPAGNNHPFPFKKKLRVDPVEHRVVSVEFPGERGVRVDHPLHVVEREVAVNCRVSKLGSVADDRVEIAFGGR</sequence>
<organism evidence="2 3">
    <name type="scientific">Striga asiatica</name>
    <name type="common">Asiatic witchweed</name>
    <name type="synonym">Buchnera asiatica</name>
    <dbReference type="NCBI Taxonomy" id="4170"/>
    <lineage>
        <taxon>Eukaryota</taxon>
        <taxon>Viridiplantae</taxon>
        <taxon>Streptophyta</taxon>
        <taxon>Embryophyta</taxon>
        <taxon>Tracheophyta</taxon>
        <taxon>Spermatophyta</taxon>
        <taxon>Magnoliopsida</taxon>
        <taxon>eudicotyledons</taxon>
        <taxon>Gunneridae</taxon>
        <taxon>Pentapetalae</taxon>
        <taxon>asterids</taxon>
        <taxon>lamiids</taxon>
        <taxon>Lamiales</taxon>
        <taxon>Orobanchaceae</taxon>
        <taxon>Buchnereae</taxon>
        <taxon>Striga</taxon>
    </lineage>
</organism>
<proteinExistence type="predicted"/>
<name>A0A5A7PA59_STRAF</name>
<evidence type="ECO:0000313" key="2">
    <source>
        <dbReference type="EMBL" id="GER29426.1"/>
    </source>
</evidence>
<gene>
    <name evidence="2" type="ORF">STAS_05302</name>
</gene>
<comment type="caution">
    <text evidence="2">The sequence shown here is derived from an EMBL/GenBank/DDBJ whole genome shotgun (WGS) entry which is preliminary data.</text>
</comment>
<evidence type="ECO:0000256" key="1">
    <source>
        <dbReference type="SAM" id="MobiDB-lite"/>
    </source>
</evidence>
<dbReference type="AlphaFoldDB" id="A0A5A7PA59"/>
<evidence type="ECO:0000313" key="3">
    <source>
        <dbReference type="Proteomes" id="UP000325081"/>
    </source>
</evidence>
<accession>A0A5A7PA59</accession>
<reference evidence="3" key="1">
    <citation type="journal article" date="2019" name="Curr. Biol.">
        <title>Genome Sequence of Striga asiatica Provides Insight into the Evolution of Plant Parasitism.</title>
        <authorList>
            <person name="Yoshida S."/>
            <person name="Kim S."/>
            <person name="Wafula E.K."/>
            <person name="Tanskanen J."/>
            <person name="Kim Y.M."/>
            <person name="Honaas L."/>
            <person name="Yang Z."/>
            <person name="Spallek T."/>
            <person name="Conn C.E."/>
            <person name="Ichihashi Y."/>
            <person name="Cheong K."/>
            <person name="Cui S."/>
            <person name="Der J.P."/>
            <person name="Gundlach H."/>
            <person name="Jiao Y."/>
            <person name="Hori C."/>
            <person name="Ishida J.K."/>
            <person name="Kasahara H."/>
            <person name="Kiba T."/>
            <person name="Kim M.S."/>
            <person name="Koo N."/>
            <person name="Laohavisit A."/>
            <person name="Lee Y.H."/>
            <person name="Lumba S."/>
            <person name="McCourt P."/>
            <person name="Mortimer J.C."/>
            <person name="Mutuku J.M."/>
            <person name="Nomura T."/>
            <person name="Sasaki-Sekimoto Y."/>
            <person name="Seto Y."/>
            <person name="Wang Y."/>
            <person name="Wakatake T."/>
            <person name="Sakakibara H."/>
            <person name="Demura T."/>
            <person name="Yamaguchi S."/>
            <person name="Yoneyama K."/>
            <person name="Manabe R.I."/>
            <person name="Nelson D.C."/>
            <person name="Schulman A.H."/>
            <person name="Timko M.P."/>
            <person name="dePamphilis C.W."/>
            <person name="Choi D."/>
            <person name="Shirasu K."/>
        </authorList>
    </citation>
    <scope>NUCLEOTIDE SEQUENCE [LARGE SCALE GENOMIC DNA]</scope>
    <source>
        <strain evidence="3">cv. UVA1</strain>
    </source>
</reference>
<feature type="region of interest" description="Disordered" evidence="1">
    <location>
        <begin position="82"/>
        <end position="102"/>
    </location>
</feature>
<keyword evidence="3" id="KW-1185">Reference proteome</keyword>
<dbReference type="Proteomes" id="UP000325081">
    <property type="component" value="Unassembled WGS sequence"/>
</dbReference>
<protein>
    <submittedName>
        <fullName evidence="2">Phytochrome and flowering time regulatory protein</fullName>
    </submittedName>
</protein>